<protein>
    <submittedName>
        <fullName evidence="1">Uncharacterized protein</fullName>
    </submittedName>
</protein>
<comment type="caution">
    <text evidence="1">The sequence shown here is derived from an EMBL/GenBank/DDBJ whole genome shotgun (WGS) entry which is preliminary data.</text>
</comment>
<proteinExistence type="predicted"/>
<dbReference type="Proteomes" id="UP000432464">
    <property type="component" value="Unassembled WGS sequence"/>
</dbReference>
<dbReference type="RefSeq" id="WP_154789330.1">
    <property type="nucleotide sequence ID" value="NZ_WMBB01000008.1"/>
</dbReference>
<dbReference type="AlphaFoldDB" id="A0A6I3KXY7"/>
<evidence type="ECO:0000313" key="2">
    <source>
        <dbReference type="Proteomes" id="UP000432464"/>
    </source>
</evidence>
<sequence>MYVCEWSITSSVVDEFAERLPGHKETDWRVSWLPGRVLTRAQAIAAIELAELLLAPAQPGADIHATIAAIAEQLGIRPIDAAATLSARHPNR</sequence>
<evidence type="ECO:0000313" key="1">
    <source>
        <dbReference type="EMBL" id="MTE14942.1"/>
    </source>
</evidence>
<gene>
    <name evidence="1" type="ORF">GLP40_19475</name>
</gene>
<name>A0A6I3KXY7_9NOCA</name>
<accession>A0A6I3KXY7</accession>
<dbReference type="EMBL" id="WMBB01000008">
    <property type="protein sequence ID" value="MTE14942.1"/>
    <property type="molecule type" value="Genomic_DNA"/>
</dbReference>
<keyword evidence="2" id="KW-1185">Reference proteome</keyword>
<organism evidence="1 2">
    <name type="scientific">Nocardia aurantiaca</name>
    <dbReference type="NCBI Taxonomy" id="2675850"/>
    <lineage>
        <taxon>Bacteria</taxon>
        <taxon>Bacillati</taxon>
        <taxon>Actinomycetota</taxon>
        <taxon>Actinomycetes</taxon>
        <taxon>Mycobacteriales</taxon>
        <taxon>Nocardiaceae</taxon>
        <taxon>Nocardia</taxon>
    </lineage>
</organism>
<reference evidence="1 2" key="1">
    <citation type="submission" date="2019-11" db="EMBL/GenBank/DDBJ databases">
        <title>Nocardia sp. nov. CT2-14 isolated from soil.</title>
        <authorList>
            <person name="Kanchanasin P."/>
            <person name="Tanasupawat S."/>
            <person name="Yuki M."/>
            <person name="Kudo T."/>
        </authorList>
    </citation>
    <scope>NUCLEOTIDE SEQUENCE [LARGE SCALE GENOMIC DNA]</scope>
    <source>
        <strain evidence="1 2">CT2-14</strain>
    </source>
</reference>